<comment type="pathway">
    <text evidence="2">Cofactor biosynthesis; thiamine diphosphate biosynthesis.</text>
</comment>
<evidence type="ECO:0000256" key="1">
    <source>
        <dbReference type="ARBA" id="ARBA00003469"/>
    </source>
</evidence>
<dbReference type="EMBL" id="QGDJ01000001">
    <property type="protein sequence ID" value="PWJ22440.1"/>
    <property type="molecule type" value="Genomic_DNA"/>
</dbReference>
<keyword evidence="5" id="KW-0808">Transferase</keyword>
<dbReference type="SUPFAM" id="SSF53850">
    <property type="entry name" value="Periplasmic binding protein-like II"/>
    <property type="match status" value="1"/>
</dbReference>
<comment type="catalytic activity">
    <reaction evidence="11">
        <text>N(6)-(pyridoxal phosphate)-L-lysyl-[4-amino-5-hydroxymethyl-2-methylpyrimidine phosphate synthase] + L-histidyl-[4-amino-5-hydroxymethyl-2-methylpyrimidine phosphate synthase] + 2 Fe(3+) + 4 H2O = L-lysyl-[4-amino-5-hydroxymethyl-2-methylpyrimidine phosphate synthase] + (2S)-2-amino-5-hydroxy-4-oxopentanoyl-[4-amino-5-hydroxymethyl-2-methylpyrimidine phosphate synthase] + 4-amino-2-methyl-5-(phosphooxymethyl)pyrimidine + 3-oxopropanoate + 2 Fe(2+) + 2 H(+)</text>
        <dbReference type="Rhea" id="RHEA:65756"/>
        <dbReference type="Rhea" id="RHEA-COMP:16892"/>
        <dbReference type="Rhea" id="RHEA-COMP:16893"/>
        <dbReference type="Rhea" id="RHEA-COMP:16894"/>
        <dbReference type="Rhea" id="RHEA-COMP:16895"/>
        <dbReference type="ChEBI" id="CHEBI:15377"/>
        <dbReference type="ChEBI" id="CHEBI:15378"/>
        <dbReference type="ChEBI" id="CHEBI:29033"/>
        <dbReference type="ChEBI" id="CHEBI:29034"/>
        <dbReference type="ChEBI" id="CHEBI:29969"/>
        <dbReference type="ChEBI" id="CHEBI:29979"/>
        <dbReference type="ChEBI" id="CHEBI:33190"/>
        <dbReference type="ChEBI" id="CHEBI:58354"/>
        <dbReference type="ChEBI" id="CHEBI:143915"/>
        <dbReference type="ChEBI" id="CHEBI:157692"/>
    </reaction>
    <physiologicalReaction direction="left-to-right" evidence="11">
        <dbReference type="Rhea" id="RHEA:65757"/>
    </physiologicalReaction>
</comment>
<evidence type="ECO:0000256" key="10">
    <source>
        <dbReference type="ARBA" id="ARBA00033171"/>
    </source>
</evidence>
<evidence type="ECO:0000256" key="9">
    <source>
        <dbReference type="ARBA" id="ARBA00023004"/>
    </source>
</evidence>
<dbReference type="InterPro" id="IPR006311">
    <property type="entry name" value="TAT_signal"/>
</dbReference>
<dbReference type="GO" id="GO:0016740">
    <property type="term" value="F:transferase activity"/>
    <property type="evidence" value="ECO:0007669"/>
    <property type="project" value="UniProtKB-KW"/>
</dbReference>
<evidence type="ECO:0000313" key="16">
    <source>
        <dbReference type="Proteomes" id="UP000251571"/>
    </source>
</evidence>
<evidence type="ECO:0000256" key="3">
    <source>
        <dbReference type="ARBA" id="ARBA00009406"/>
    </source>
</evidence>
<dbReference type="Proteomes" id="UP000245839">
    <property type="component" value="Unassembled WGS sequence"/>
</dbReference>
<sequence>MTPCGAALTLILEKERDIMRTTASLTRRGLLGAGAAAMGLAALGRPARANIPVSLQLSWLHSTQFAGSYIAKQRGFYEGLDVTLLQGGPNAPVEPPVVSGTALVGISAADYTAAAVAQGAPFRIIGVAMQNNPFAIASLPANPVRSPADLPGKRIGMSLANTPVLEALCQLNGVDASAIEVVPTQYSPQPLLAGEVDCLLCWATDLPVAMTVQGVENETMLMADHGYAVHSQTYIVTEESLAERRAEIVALMAGEVAGWEAYRVDTAAATALTLEMFPDAGLDPEAQLLQAERQVPLMFSELTDANGFGWWTDETVAANIETLALLGREVTADLWDRSILEEVHGA</sequence>
<evidence type="ECO:0000256" key="7">
    <source>
        <dbReference type="ARBA" id="ARBA00022898"/>
    </source>
</evidence>
<dbReference type="GO" id="GO:0046872">
    <property type="term" value="F:metal ion binding"/>
    <property type="evidence" value="ECO:0007669"/>
    <property type="project" value="UniProtKB-KW"/>
</dbReference>
<keyword evidence="8" id="KW-0784">Thiamine biosynthesis</keyword>
<evidence type="ECO:0000313" key="14">
    <source>
        <dbReference type="EMBL" id="SSA38718.1"/>
    </source>
</evidence>
<comment type="similarity">
    <text evidence="3">Belongs to the NMT1/THI5 family.</text>
</comment>
<feature type="domain" description="SsuA/THI5-like" evidence="12">
    <location>
        <begin position="63"/>
        <end position="261"/>
    </location>
</feature>
<dbReference type="InterPro" id="IPR015168">
    <property type="entry name" value="SsuA/THI5"/>
</dbReference>
<dbReference type="EMBL" id="UETC01000001">
    <property type="protein sequence ID" value="SSA38718.1"/>
    <property type="molecule type" value="Genomic_DNA"/>
</dbReference>
<comment type="function">
    <text evidence="1">Responsible for the formation of the pyrimidine heterocycle in the thiamine biosynthesis pathway. Catalyzes the formation of hydroxymethylpyrimidine phosphate (HMP-P) from histidine and pyridoxal phosphate (PLP). The protein uses PLP and the active site histidine to form HMP-P, generating an inactive enzyme. The enzyme can only undergo a single turnover, which suggests it is a suicide enzyme.</text>
</comment>
<reference evidence="13 15" key="2">
    <citation type="submission" date="2018-03" db="EMBL/GenBank/DDBJ databases">
        <title>Genomic Encyclopedia of Archaeal and Bacterial Type Strains, Phase II (KMG-II): from individual species to whole genera.</title>
        <authorList>
            <person name="Goeker M."/>
        </authorList>
    </citation>
    <scope>NUCLEOTIDE SEQUENCE [LARGE SCALE GENOMIC DNA]</scope>
    <source>
        <strain evidence="13 15">DSM 25227</strain>
    </source>
</reference>
<dbReference type="PANTHER" id="PTHR31528:SF1">
    <property type="entry name" value="4-AMINO-5-HYDROXYMETHYL-2-METHYLPYRIMIDINE PHOSPHATE SYNTHASE THI11-RELATED"/>
    <property type="match status" value="1"/>
</dbReference>
<evidence type="ECO:0000259" key="12">
    <source>
        <dbReference type="Pfam" id="PF09084"/>
    </source>
</evidence>
<dbReference type="PANTHER" id="PTHR31528">
    <property type="entry name" value="4-AMINO-5-HYDROXYMETHYL-2-METHYLPYRIMIDINE PHOSPHATE SYNTHASE THI11-RELATED"/>
    <property type="match status" value="1"/>
</dbReference>
<keyword evidence="15" id="KW-1185">Reference proteome</keyword>
<evidence type="ECO:0000256" key="5">
    <source>
        <dbReference type="ARBA" id="ARBA00022679"/>
    </source>
</evidence>
<evidence type="ECO:0000256" key="6">
    <source>
        <dbReference type="ARBA" id="ARBA00022723"/>
    </source>
</evidence>
<protein>
    <recommendedName>
        <fullName evidence="10">Thiamine pyrimidine synthase</fullName>
    </recommendedName>
</protein>
<proteinExistence type="inferred from homology"/>
<dbReference type="AlphaFoldDB" id="A0A2Y9A5I9"/>
<dbReference type="Proteomes" id="UP000251571">
    <property type="component" value="Unassembled WGS sequence"/>
</dbReference>
<evidence type="ECO:0000256" key="8">
    <source>
        <dbReference type="ARBA" id="ARBA00022977"/>
    </source>
</evidence>
<evidence type="ECO:0000256" key="4">
    <source>
        <dbReference type="ARBA" id="ARBA00011738"/>
    </source>
</evidence>
<dbReference type="PROSITE" id="PS51318">
    <property type="entry name" value="TAT"/>
    <property type="match status" value="1"/>
</dbReference>
<gene>
    <name evidence="13" type="ORF">BCF38_101854</name>
    <name evidence="14" type="ORF">SAMN05421539_101854</name>
</gene>
<evidence type="ECO:0000256" key="11">
    <source>
        <dbReference type="ARBA" id="ARBA00048179"/>
    </source>
</evidence>
<reference evidence="14 16" key="1">
    <citation type="submission" date="2016-10" db="EMBL/GenBank/DDBJ databases">
        <authorList>
            <person name="Cai Z."/>
        </authorList>
    </citation>
    <scope>NUCLEOTIDE SEQUENCE [LARGE SCALE GENOMIC DNA]</scope>
    <source>
        <strain evidence="14 16">DSM 25227</strain>
    </source>
</reference>
<dbReference type="Pfam" id="PF09084">
    <property type="entry name" value="NMT1"/>
    <property type="match status" value="1"/>
</dbReference>
<evidence type="ECO:0000313" key="13">
    <source>
        <dbReference type="EMBL" id="PWJ22440.1"/>
    </source>
</evidence>
<dbReference type="GO" id="GO:0009228">
    <property type="term" value="P:thiamine biosynthetic process"/>
    <property type="evidence" value="ECO:0007669"/>
    <property type="project" value="UniProtKB-KW"/>
</dbReference>
<accession>A0A2Y9A5I9</accession>
<organism evidence="14 16">
    <name type="scientific">Jannaschia seohaensis</name>
    <dbReference type="NCBI Taxonomy" id="475081"/>
    <lineage>
        <taxon>Bacteria</taxon>
        <taxon>Pseudomonadati</taxon>
        <taxon>Pseudomonadota</taxon>
        <taxon>Alphaproteobacteria</taxon>
        <taxon>Rhodobacterales</taxon>
        <taxon>Roseobacteraceae</taxon>
        <taxon>Jannaschia</taxon>
    </lineage>
</organism>
<comment type="subunit">
    <text evidence="4">Homodimer.</text>
</comment>
<keyword evidence="6" id="KW-0479">Metal-binding</keyword>
<keyword evidence="9" id="KW-0408">Iron</keyword>
<keyword evidence="7" id="KW-0663">Pyridoxal phosphate</keyword>
<evidence type="ECO:0000256" key="2">
    <source>
        <dbReference type="ARBA" id="ARBA00004948"/>
    </source>
</evidence>
<name>A0A2Y9A5I9_9RHOB</name>
<dbReference type="InterPro" id="IPR027939">
    <property type="entry name" value="NMT1/THI5"/>
</dbReference>
<dbReference type="Gene3D" id="3.40.190.10">
    <property type="entry name" value="Periplasmic binding protein-like II"/>
    <property type="match status" value="2"/>
</dbReference>
<evidence type="ECO:0000313" key="15">
    <source>
        <dbReference type="Proteomes" id="UP000245839"/>
    </source>
</evidence>